<dbReference type="PANTHER" id="PTHR30446:SF0">
    <property type="entry name" value="RECOMBINATION PROTEIN RECR"/>
    <property type="match status" value="1"/>
</dbReference>
<comment type="function">
    <text evidence="7">May play a role in DNA repair. It seems to be involved in an RecBC-independent recombinational process of DNA repair. It may act with RecF and RecO.</text>
</comment>
<dbReference type="GO" id="GO:0003677">
    <property type="term" value="F:DNA binding"/>
    <property type="evidence" value="ECO:0007669"/>
    <property type="project" value="UniProtKB-UniRule"/>
</dbReference>
<dbReference type="GO" id="GO:0008270">
    <property type="term" value="F:zinc ion binding"/>
    <property type="evidence" value="ECO:0007669"/>
    <property type="project" value="UniProtKB-KW"/>
</dbReference>
<dbReference type="Gene3D" id="1.10.8.420">
    <property type="entry name" value="RecR Domain 1"/>
    <property type="match status" value="1"/>
</dbReference>
<dbReference type="Gene3D" id="3.30.60.80">
    <property type="match status" value="1"/>
</dbReference>
<evidence type="ECO:0000256" key="6">
    <source>
        <dbReference type="ARBA" id="ARBA00023204"/>
    </source>
</evidence>
<proteinExistence type="inferred from homology"/>
<dbReference type="InterPro" id="IPR034137">
    <property type="entry name" value="TOPRIM_RecR"/>
</dbReference>
<evidence type="ECO:0000313" key="9">
    <source>
        <dbReference type="EMBL" id="OGL72635.1"/>
    </source>
</evidence>
<dbReference type="Gene3D" id="3.40.1360.10">
    <property type="match status" value="1"/>
</dbReference>
<dbReference type="Pfam" id="PF13662">
    <property type="entry name" value="Toprim_4"/>
    <property type="match status" value="1"/>
</dbReference>
<protein>
    <recommendedName>
        <fullName evidence="7">Recombination protein RecR</fullName>
    </recommendedName>
</protein>
<dbReference type="PROSITE" id="PS50880">
    <property type="entry name" value="TOPRIM"/>
    <property type="match status" value="1"/>
</dbReference>
<dbReference type="Proteomes" id="UP000176303">
    <property type="component" value="Unassembled WGS sequence"/>
</dbReference>
<dbReference type="PANTHER" id="PTHR30446">
    <property type="entry name" value="RECOMBINATION PROTEIN RECR"/>
    <property type="match status" value="1"/>
</dbReference>
<sequence>MHRYPKAISDLVSRLQRLPGVGPKTALRFAFALLRWMPENREGLARALAALAGGTTRCAICQNIAEADPCGICRDPKRDAATICVVSEPQDLAAIESTNAFAGRYHVLGGVLSPIDGITPEMLKIAELEKRLQATNPYSVRELILAMDPSIEGEATMLFLQNRFHPLVPTITRLARGLPLGSDLEYADAITLADALSGRREMR</sequence>
<reference evidence="9 10" key="1">
    <citation type="journal article" date="2016" name="Nat. Commun.">
        <title>Thousands of microbial genomes shed light on interconnected biogeochemical processes in an aquifer system.</title>
        <authorList>
            <person name="Anantharaman K."/>
            <person name="Brown C.T."/>
            <person name="Hug L.A."/>
            <person name="Sharon I."/>
            <person name="Castelle C.J."/>
            <person name="Probst A.J."/>
            <person name="Thomas B.C."/>
            <person name="Singh A."/>
            <person name="Wilkins M.J."/>
            <person name="Karaoz U."/>
            <person name="Brodie E.L."/>
            <person name="Williams K.H."/>
            <person name="Hubbard S.S."/>
            <person name="Banfield J.F."/>
        </authorList>
    </citation>
    <scope>NUCLEOTIDE SEQUENCE [LARGE SCALE GENOMIC DNA]</scope>
</reference>
<dbReference type="InterPro" id="IPR023627">
    <property type="entry name" value="Rcmb_RecR"/>
</dbReference>
<keyword evidence="5 7" id="KW-0233">DNA recombination</keyword>
<organism evidence="9 10">
    <name type="scientific">Candidatus Uhrbacteria bacterium RIFCSPHIGHO2_02_FULL_57_19</name>
    <dbReference type="NCBI Taxonomy" id="1802391"/>
    <lineage>
        <taxon>Bacteria</taxon>
        <taxon>Candidatus Uhriibacteriota</taxon>
    </lineage>
</organism>
<keyword evidence="1 7" id="KW-0479">Metal-binding</keyword>
<dbReference type="Pfam" id="PF02132">
    <property type="entry name" value="RecR_ZnF"/>
    <property type="match status" value="1"/>
</dbReference>
<dbReference type="InterPro" id="IPR006171">
    <property type="entry name" value="TOPRIM_dom"/>
</dbReference>
<keyword evidence="3 7" id="KW-0863">Zinc-finger</keyword>
<dbReference type="CDD" id="cd01025">
    <property type="entry name" value="TOPRIM_recR"/>
    <property type="match status" value="1"/>
</dbReference>
<dbReference type="HAMAP" id="MF_00017">
    <property type="entry name" value="RecR"/>
    <property type="match status" value="1"/>
</dbReference>
<name>A0A1F7U2Z1_9BACT</name>
<comment type="similarity">
    <text evidence="7">Belongs to the RecR family.</text>
</comment>
<dbReference type="EMBL" id="MGDZ01000056">
    <property type="protein sequence ID" value="OGL72635.1"/>
    <property type="molecule type" value="Genomic_DNA"/>
</dbReference>
<dbReference type="Gene3D" id="6.10.250.240">
    <property type="match status" value="1"/>
</dbReference>
<dbReference type="InterPro" id="IPR015967">
    <property type="entry name" value="Rcmb_RecR_Znf"/>
</dbReference>
<dbReference type="Pfam" id="PF21175">
    <property type="entry name" value="RecR_C"/>
    <property type="match status" value="1"/>
</dbReference>
<dbReference type="NCBIfam" id="TIGR00615">
    <property type="entry name" value="recR"/>
    <property type="match status" value="1"/>
</dbReference>
<keyword evidence="4 7" id="KW-0862">Zinc</keyword>
<feature type="domain" description="Toprim" evidence="8">
    <location>
        <begin position="81"/>
        <end position="179"/>
    </location>
</feature>
<evidence type="ECO:0000259" key="8">
    <source>
        <dbReference type="PROSITE" id="PS50880"/>
    </source>
</evidence>
<dbReference type="GO" id="GO:0006281">
    <property type="term" value="P:DNA repair"/>
    <property type="evidence" value="ECO:0007669"/>
    <property type="project" value="UniProtKB-UniRule"/>
</dbReference>
<keyword evidence="6 7" id="KW-0234">DNA repair</keyword>
<dbReference type="SUPFAM" id="SSF111304">
    <property type="entry name" value="Recombination protein RecR"/>
    <property type="match status" value="1"/>
</dbReference>
<dbReference type="STRING" id="1802391.A3D72_03815"/>
<dbReference type="PROSITE" id="PS01300">
    <property type="entry name" value="RECR"/>
    <property type="match status" value="1"/>
</dbReference>
<dbReference type="GO" id="GO:0006310">
    <property type="term" value="P:DNA recombination"/>
    <property type="evidence" value="ECO:0007669"/>
    <property type="project" value="UniProtKB-UniRule"/>
</dbReference>
<comment type="caution">
    <text evidence="9">The sequence shown here is derived from an EMBL/GenBank/DDBJ whole genome shotgun (WGS) entry which is preliminary data.</text>
</comment>
<evidence type="ECO:0000256" key="3">
    <source>
        <dbReference type="ARBA" id="ARBA00022771"/>
    </source>
</evidence>
<evidence type="ECO:0000313" key="10">
    <source>
        <dbReference type="Proteomes" id="UP000176303"/>
    </source>
</evidence>
<gene>
    <name evidence="7" type="primary">recR</name>
    <name evidence="9" type="ORF">A3D72_03815</name>
</gene>
<evidence type="ECO:0000256" key="7">
    <source>
        <dbReference type="HAMAP-Rule" id="MF_00017"/>
    </source>
</evidence>
<dbReference type="AlphaFoldDB" id="A0A1F7U2Z1"/>
<accession>A0A1F7U2Z1</accession>
<keyword evidence="2 7" id="KW-0227">DNA damage</keyword>
<evidence type="ECO:0000256" key="1">
    <source>
        <dbReference type="ARBA" id="ARBA00022723"/>
    </source>
</evidence>
<feature type="zinc finger region" description="C4-type" evidence="7">
    <location>
        <begin position="58"/>
        <end position="73"/>
    </location>
</feature>
<evidence type="ECO:0000256" key="2">
    <source>
        <dbReference type="ARBA" id="ARBA00022763"/>
    </source>
</evidence>
<evidence type="ECO:0000256" key="4">
    <source>
        <dbReference type="ARBA" id="ARBA00022833"/>
    </source>
</evidence>
<dbReference type="InterPro" id="IPR000093">
    <property type="entry name" value="DNA_Rcmb_RecR"/>
</dbReference>
<dbReference type="Pfam" id="PF21176">
    <property type="entry name" value="RecR_HhH"/>
    <property type="match status" value="1"/>
</dbReference>
<evidence type="ECO:0000256" key="5">
    <source>
        <dbReference type="ARBA" id="ARBA00023172"/>
    </source>
</evidence>